<keyword evidence="8" id="KW-0687">Ribonucleoprotein</keyword>
<keyword evidence="4" id="KW-0747">Spliceosome</keyword>
<keyword evidence="3" id="KW-0507">mRNA processing</keyword>
<dbReference type="InterPro" id="IPR010920">
    <property type="entry name" value="LSM_dom_sf"/>
</dbReference>
<evidence type="ECO:0000256" key="3">
    <source>
        <dbReference type="ARBA" id="ARBA00022664"/>
    </source>
</evidence>
<dbReference type="PANTHER" id="PTHR10553:SF2">
    <property type="entry name" value="SMALL NUCLEAR RIBONUCLEOPROTEIN G"/>
    <property type="match status" value="1"/>
</dbReference>
<sequence>MSKASQPELKKFMDKKLFIHLQGGRKVSGTLRGYDIFLNLVIDDGIEETTPAQKHPIGTVVIRGNSFIATKTASKALPRPQALRHFTRSATRSTLANPVRFVASTSTPSTDNKSAVDFAWKTQFSGLEDALSGNATPSRVWNSYVDLLDVFGYQTLPVEVHQQVLRKCSPSPQQLRISAARRIIAGNEPRVPHIHESKFQTIIRNIRASGHVPGLEDYHFILTQFAAVGNYPGSIQVYEEVKSAGHTPTAKTVGLVLQAVVHRLTLPIMAHARPRMIEQTRKIFNDLLSDMRELKIPMVAANMDLSFRVLKESLDYEAFESLMKWAYGIDLAYPDKVPLQLLERKYKASLSGTGLDSTSGQVPVPFSTSALNTTIDFLGRLGNVSKMIQAFEVLTQPLPHAQEHFFSSFEDDEDDVGAILQGPRLSFTPPHAEPNTTTYAILIRHISRAGNRMLARHYLNESMWLDRETVMSLRHGTWQKADADIPRPKFALNRNLLLPVLGLGNRDKNMGLLRWLSTKLPRILRRKKADLDYHISRRNYRARRFPSDSPSDVKSTAGLSLSAPNATAAGGKRRVDPIFDLDFDTTIPLPKKTKPFDAELHIQILEKDLRDLEDFRKRVEFVLGRTSQRIKERLGRRVWENKDVWVSTARRRTQLSKEQWREIVNFKPMKKESTAWSLGHDVE</sequence>
<dbReference type="GO" id="GO:0071013">
    <property type="term" value="C:catalytic step 2 spliceosome"/>
    <property type="evidence" value="ECO:0007669"/>
    <property type="project" value="TreeGrafter"/>
</dbReference>
<dbReference type="GO" id="GO:0071011">
    <property type="term" value="C:precatalytic spliceosome"/>
    <property type="evidence" value="ECO:0007669"/>
    <property type="project" value="TreeGrafter"/>
</dbReference>
<evidence type="ECO:0000256" key="2">
    <source>
        <dbReference type="ARBA" id="ARBA00006850"/>
    </source>
</evidence>
<dbReference type="SUPFAM" id="SSF50182">
    <property type="entry name" value="Sm-like ribonucleoproteins"/>
    <property type="match status" value="1"/>
</dbReference>
<dbReference type="GO" id="GO:0003723">
    <property type="term" value="F:RNA binding"/>
    <property type="evidence" value="ECO:0007669"/>
    <property type="project" value="UniProtKB-KW"/>
</dbReference>
<evidence type="ECO:0000313" key="12">
    <source>
        <dbReference type="Proteomes" id="UP000290288"/>
    </source>
</evidence>
<dbReference type="GO" id="GO:0005685">
    <property type="term" value="C:U1 snRNP"/>
    <property type="evidence" value="ECO:0007669"/>
    <property type="project" value="TreeGrafter"/>
</dbReference>
<dbReference type="InterPro" id="IPR034098">
    <property type="entry name" value="Sm_G"/>
</dbReference>
<dbReference type="OrthoDB" id="276151at2759"/>
<evidence type="ECO:0000256" key="1">
    <source>
        <dbReference type="ARBA" id="ARBA00004123"/>
    </source>
</evidence>
<evidence type="ECO:0000256" key="5">
    <source>
        <dbReference type="ARBA" id="ARBA00022884"/>
    </source>
</evidence>
<dbReference type="CDD" id="cd01719">
    <property type="entry name" value="Sm_G"/>
    <property type="match status" value="1"/>
</dbReference>
<dbReference type="InterPro" id="IPR047575">
    <property type="entry name" value="Sm"/>
</dbReference>
<gene>
    <name evidence="11" type="ORF">EST38_g688</name>
</gene>
<dbReference type="InterPro" id="IPR001163">
    <property type="entry name" value="Sm_dom_euk/arc"/>
</dbReference>
<dbReference type="GO" id="GO:0034719">
    <property type="term" value="C:SMN-Sm protein complex"/>
    <property type="evidence" value="ECO:0007669"/>
    <property type="project" value="TreeGrafter"/>
</dbReference>
<dbReference type="GO" id="GO:0005686">
    <property type="term" value="C:U2 snRNP"/>
    <property type="evidence" value="ECO:0007669"/>
    <property type="project" value="TreeGrafter"/>
</dbReference>
<dbReference type="GO" id="GO:0005687">
    <property type="term" value="C:U4 snRNP"/>
    <property type="evidence" value="ECO:0007669"/>
    <property type="project" value="TreeGrafter"/>
</dbReference>
<name>A0A4Q2DXR8_9AGAR</name>
<dbReference type="GO" id="GO:0097526">
    <property type="term" value="C:spliceosomal tri-snRNP complex"/>
    <property type="evidence" value="ECO:0007669"/>
    <property type="project" value="TreeGrafter"/>
</dbReference>
<evidence type="ECO:0000259" key="10">
    <source>
        <dbReference type="PROSITE" id="PS52002"/>
    </source>
</evidence>
<keyword evidence="6" id="KW-0508">mRNA splicing</keyword>
<comment type="caution">
    <text evidence="11">The sequence shown here is derived from an EMBL/GenBank/DDBJ whole genome shotgun (WGS) entry which is preliminary data.</text>
</comment>
<keyword evidence="7" id="KW-0539">Nucleus</keyword>
<comment type="similarity">
    <text evidence="2">Belongs to the snRNP Sm proteins family.</text>
</comment>
<evidence type="ECO:0000256" key="8">
    <source>
        <dbReference type="ARBA" id="ARBA00023274"/>
    </source>
</evidence>
<dbReference type="Pfam" id="PF01423">
    <property type="entry name" value="LSM"/>
    <property type="match status" value="1"/>
</dbReference>
<dbReference type="GO" id="GO:0071004">
    <property type="term" value="C:U2-type prespliceosome"/>
    <property type="evidence" value="ECO:0007669"/>
    <property type="project" value="TreeGrafter"/>
</dbReference>
<dbReference type="PROSITE" id="PS52002">
    <property type="entry name" value="SM"/>
    <property type="match status" value="1"/>
</dbReference>
<keyword evidence="5" id="KW-0694">RNA-binding</keyword>
<comment type="subcellular location">
    <subcellularLocation>
        <location evidence="1">Nucleus</location>
    </subcellularLocation>
</comment>
<evidence type="ECO:0000313" key="11">
    <source>
        <dbReference type="EMBL" id="RXW25159.1"/>
    </source>
</evidence>
<keyword evidence="12" id="KW-1185">Reference proteome</keyword>
<dbReference type="FunFam" id="2.30.30.100:FF:000023">
    <property type="entry name" value="Small nuclear ribonucleoprotein G"/>
    <property type="match status" value="1"/>
</dbReference>
<dbReference type="PANTHER" id="PTHR10553">
    <property type="entry name" value="SMALL NUCLEAR RIBONUCLEOPROTEIN"/>
    <property type="match status" value="1"/>
</dbReference>
<reference evidence="11 12" key="1">
    <citation type="submission" date="2019-01" db="EMBL/GenBank/DDBJ databases">
        <title>Draft genome sequence of Psathyrella aberdarensis IHI B618.</title>
        <authorList>
            <person name="Buettner E."/>
            <person name="Kellner H."/>
        </authorList>
    </citation>
    <scope>NUCLEOTIDE SEQUENCE [LARGE SCALE GENOMIC DNA]</scope>
    <source>
        <strain evidence="11 12">IHI B618</strain>
    </source>
</reference>
<evidence type="ECO:0000256" key="9">
    <source>
        <dbReference type="ARBA" id="ARBA00041356"/>
    </source>
</evidence>
<protein>
    <recommendedName>
        <fullName evidence="9">Sm protein G</fullName>
    </recommendedName>
</protein>
<feature type="domain" description="Sm" evidence="10">
    <location>
        <begin position="4"/>
        <end position="76"/>
    </location>
</feature>
<dbReference type="Proteomes" id="UP000290288">
    <property type="component" value="Unassembled WGS sequence"/>
</dbReference>
<dbReference type="GO" id="GO:0005682">
    <property type="term" value="C:U5 snRNP"/>
    <property type="evidence" value="ECO:0007669"/>
    <property type="project" value="TreeGrafter"/>
</dbReference>
<dbReference type="GO" id="GO:0005689">
    <property type="term" value="C:U12-type spliceosomal complex"/>
    <property type="evidence" value="ECO:0007669"/>
    <property type="project" value="TreeGrafter"/>
</dbReference>
<dbReference type="GO" id="GO:0000398">
    <property type="term" value="P:mRNA splicing, via spliceosome"/>
    <property type="evidence" value="ECO:0007669"/>
    <property type="project" value="InterPro"/>
</dbReference>
<evidence type="ECO:0000256" key="7">
    <source>
        <dbReference type="ARBA" id="ARBA00023242"/>
    </source>
</evidence>
<dbReference type="EMBL" id="SDEE01000008">
    <property type="protein sequence ID" value="RXW25159.1"/>
    <property type="molecule type" value="Genomic_DNA"/>
</dbReference>
<organism evidence="11 12">
    <name type="scientific">Candolleomyces aberdarensis</name>
    <dbReference type="NCBI Taxonomy" id="2316362"/>
    <lineage>
        <taxon>Eukaryota</taxon>
        <taxon>Fungi</taxon>
        <taxon>Dikarya</taxon>
        <taxon>Basidiomycota</taxon>
        <taxon>Agaricomycotina</taxon>
        <taxon>Agaricomycetes</taxon>
        <taxon>Agaricomycetidae</taxon>
        <taxon>Agaricales</taxon>
        <taxon>Agaricineae</taxon>
        <taxon>Psathyrellaceae</taxon>
        <taxon>Candolleomyces</taxon>
    </lineage>
</organism>
<evidence type="ECO:0000256" key="4">
    <source>
        <dbReference type="ARBA" id="ARBA00022728"/>
    </source>
</evidence>
<dbReference type="InterPro" id="IPR044641">
    <property type="entry name" value="Lsm7/SmG-like"/>
</dbReference>
<evidence type="ECO:0000256" key="6">
    <source>
        <dbReference type="ARBA" id="ARBA00023187"/>
    </source>
</evidence>
<dbReference type="SMART" id="SM00651">
    <property type="entry name" value="Sm"/>
    <property type="match status" value="1"/>
</dbReference>
<accession>A0A4Q2DXR8</accession>
<dbReference type="STRING" id="2316362.A0A4Q2DXR8"/>
<dbReference type="Gene3D" id="2.30.30.100">
    <property type="match status" value="1"/>
</dbReference>
<dbReference type="AlphaFoldDB" id="A0A4Q2DXR8"/>
<proteinExistence type="inferred from homology"/>